<dbReference type="Gene3D" id="3.30.70.80">
    <property type="entry name" value="Peptidase S8 propeptide/proteinase inhibitor I9"/>
    <property type="match status" value="1"/>
</dbReference>
<organism evidence="1 2">
    <name type="scientific">Adineta ricciae</name>
    <name type="common">Rotifer</name>
    <dbReference type="NCBI Taxonomy" id="249248"/>
    <lineage>
        <taxon>Eukaryota</taxon>
        <taxon>Metazoa</taxon>
        <taxon>Spiralia</taxon>
        <taxon>Gnathifera</taxon>
        <taxon>Rotifera</taxon>
        <taxon>Eurotatoria</taxon>
        <taxon>Bdelloidea</taxon>
        <taxon>Adinetida</taxon>
        <taxon>Adinetidae</taxon>
        <taxon>Adineta</taxon>
    </lineage>
</organism>
<gene>
    <name evidence="1" type="ORF">EDS130_LOCUS35062</name>
</gene>
<dbReference type="Proteomes" id="UP000663852">
    <property type="component" value="Unassembled WGS sequence"/>
</dbReference>
<protein>
    <submittedName>
        <fullName evidence="1">Uncharacterized protein</fullName>
    </submittedName>
</protein>
<proteinExistence type="predicted"/>
<reference evidence="1" key="1">
    <citation type="submission" date="2021-02" db="EMBL/GenBank/DDBJ databases">
        <authorList>
            <person name="Nowell W R."/>
        </authorList>
    </citation>
    <scope>NUCLEOTIDE SEQUENCE</scope>
</reference>
<dbReference type="InterPro" id="IPR037045">
    <property type="entry name" value="S8pro/Inhibitor_I9_sf"/>
</dbReference>
<name>A0A815JKE1_ADIRI</name>
<evidence type="ECO:0000313" key="2">
    <source>
        <dbReference type="Proteomes" id="UP000663852"/>
    </source>
</evidence>
<dbReference type="AlphaFoldDB" id="A0A815JKE1"/>
<accession>A0A815JKE1</accession>
<evidence type="ECO:0000313" key="1">
    <source>
        <dbReference type="EMBL" id="CAF1383447.1"/>
    </source>
</evidence>
<sequence length="145" mass="16404">MHYLTISLGNRRRIFALICFHIEVLRTNLKVKRNTVLDPKQTNLLVLLSHLTDNVTECCLANVKKQITDAGGRITYEYSSAANGFAVSNTPHHVIQAIERDFGDKFMIQPDGARQAALNLKQSREFFRNRKNRSSGATAICITRD</sequence>
<dbReference type="EMBL" id="CAJNOJ010000302">
    <property type="protein sequence ID" value="CAF1383447.1"/>
    <property type="molecule type" value="Genomic_DNA"/>
</dbReference>
<comment type="caution">
    <text evidence="1">The sequence shown here is derived from an EMBL/GenBank/DDBJ whole genome shotgun (WGS) entry which is preliminary data.</text>
</comment>